<evidence type="ECO:0000313" key="3">
    <source>
        <dbReference type="Proteomes" id="UP000663836"/>
    </source>
</evidence>
<evidence type="ECO:0000313" key="2">
    <source>
        <dbReference type="EMBL" id="CAF3767340.1"/>
    </source>
</evidence>
<name>A0A818Z7W9_9BILA</name>
<accession>A0A818Z7W9</accession>
<comment type="caution">
    <text evidence="2">The sequence shown here is derived from an EMBL/GenBank/DDBJ whole genome shotgun (WGS) entry which is preliminary data.</text>
</comment>
<keyword evidence="1" id="KW-1133">Transmembrane helix</keyword>
<proteinExistence type="predicted"/>
<evidence type="ECO:0000256" key="1">
    <source>
        <dbReference type="SAM" id="Phobius"/>
    </source>
</evidence>
<feature type="transmembrane region" description="Helical" evidence="1">
    <location>
        <begin position="49"/>
        <end position="74"/>
    </location>
</feature>
<gene>
    <name evidence="2" type="ORF">JBS370_LOCUS13474</name>
</gene>
<feature type="transmembrane region" description="Helical" evidence="1">
    <location>
        <begin position="6"/>
        <end position="28"/>
    </location>
</feature>
<keyword evidence="1" id="KW-0812">Transmembrane</keyword>
<feature type="non-terminal residue" evidence="2">
    <location>
        <position position="1"/>
    </location>
</feature>
<protein>
    <submittedName>
        <fullName evidence="2">Uncharacterized protein</fullName>
    </submittedName>
</protein>
<dbReference type="EMBL" id="CAJOBD010001156">
    <property type="protein sequence ID" value="CAF3767340.1"/>
    <property type="molecule type" value="Genomic_DNA"/>
</dbReference>
<organism evidence="2 3">
    <name type="scientific">Rotaria sordida</name>
    <dbReference type="NCBI Taxonomy" id="392033"/>
    <lineage>
        <taxon>Eukaryota</taxon>
        <taxon>Metazoa</taxon>
        <taxon>Spiralia</taxon>
        <taxon>Gnathifera</taxon>
        <taxon>Rotifera</taxon>
        <taxon>Eurotatoria</taxon>
        <taxon>Bdelloidea</taxon>
        <taxon>Philodinida</taxon>
        <taxon>Philodinidae</taxon>
        <taxon>Rotaria</taxon>
    </lineage>
</organism>
<keyword evidence="1" id="KW-0472">Membrane</keyword>
<reference evidence="2" key="1">
    <citation type="submission" date="2021-02" db="EMBL/GenBank/DDBJ databases">
        <authorList>
            <person name="Nowell W R."/>
        </authorList>
    </citation>
    <scope>NUCLEOTIDE SEQUENCE</scope>
</reference>
<dbReference type="Proteomes" id="UP000663836">
    <property type="component" value="Unassembled WGS sequence"/>
</dbReference>
<sequence>FTWVGIIGLVIMGNGIIVVLILVHAASATEKFGEICLSKILAIGAPPGVFTDIIMLIINFLLMVIIVILAFRLVQLIKAEKSLTIQQI</sequence>
<dbReference type="AlphaFoldDB" id="A0A818Z7W9"/>